<dbReference type="Pfam" id="PF00069">
    <property type="entry name" value="Pkinase"/>
    <property type="match status" value="1"/>
</dbReference>
<protein>
    <submittedName>
        <fullName evidence="7">Serine/threonine protein kinase PknJ</fullName>
        <ecNumber evidence="7">2.7.11.1</ecNumber>
    </submittedName>
</protein>
<dbReference type="STRING" id="35756.GCA_001044155_00959"/>
<keyword evidence="4 5" id="KW-0067">ATP-binding</keyword>
<dbReference type="AlphaFoldDB" id="A0A376CME5"/>
<dbReference type="SUPFAM" id="SSF56112">
    <property type="entry name" value="Protein kinase-like (PK-like)"/>
    <property type="match status" value="1"/>
</dbReference>
<dbReference type="InterPro" id="IPR008271">
    <property type="entry name" value="Ser/Thr_kinase_AS"/>
</dbReference>
<dbReference type="CDD" id="cd14014">
    <property type="entry name" value="STKc_PknB_like"/>
    <property type="match status" value="1"/>
</dbReference>
<evidence type="ECO:0000313" key="8">
    <source>
        <dbReference type="Proteomes" id="UP000254467"/>
    </source>
</evidence>
<dbReference type="PROSITE" id="PS00107">
    <property type="entry name" value="PROTEIN_KINASE_ATP"/>
    <property type="match status" value="1"/>
</dbReference>
<dbReference type="InterPro" id="IPR000719">
    <property type="entry name" value="Prot_kinase_dom"/>
</dbReference>
<dbReference type="PANTHER" id="PTHR43289:SF30">
    <property type="entry name" value="NON-SPECIFIC SERINE_THREONINE PROTEIN KINASE"/>
    <property type="match status" value="1"/>
</dbReference>
<evidence type="ECO:0000256" key="4">
    <source>
        <dbReference type="ARBA" id="ARBA00022840"/>
    </source>
</evidence>
<evidence type="ECO:0000256" key="3">
    <source>
        <dbReference type="ARBA" id="ARBA00022777"/>
    </source>
</evidence>
<evidence type="ECO:0000256" key="2">
    <source>
        <dbReference type="ARBA" id="ARBA00022741"/>
    </source>
</evidence>
<dbReference type="GO" id="GO:0005524">
    <property type="term" value="F:ATP binding"/>
    <property type="evidence" value="ECO:0007669"/>
    <property type="project" value="UniProtKB-UniRule"/>
</dbReference>
<dbReference type="EC" id="2.7.11.1" evidence="7"/>
<proteinExistence type="predicted"/>
<dbReference type="SMART" id="SM00220">
    <property type="entry name" value="S_TKc"/>
    <property type="match status" value="1"/>
</dbReference>
<evidence type="ECO:0000256" key="1">
    <source>
        <dbReference type="ARBA" id="ARBA00022679"/>
    </source>
</evidence>
<keyword evidence="3 7" id="KW-0418">Kinase</keyword>
<dbReference type="PROSITE" id="PS50011">
    <property type="entry name" value="PROTEIN_KINASE_DOM"/>
    <property type="match status" value="1"/>
</dbReference>
<dbReference type="PROSITE" id="PS00108">
    <property type="entry name" value="PROTEIN_KINASE_ST"/>
    <property type="match status" value="1"/>
</dbReference>
<organism evidence="7 8">
    <name type="scientific">Corynebacterium pilosum</name>
    <dbReference type="NCBI Taxonomy" id="35756"/>
    <lineage>
        <taxon>Bacteria</taxon>
        <taxon>Bacillati</taxon>
        <taxon>Actinomycetota</taxon>
        <taxon>Actinomycetes</taxon>
        <taxon>Mycobacteriales</taxon>
        <taxon>Corynebacteriaceae</taxon>
        <taxon>Corynebacterium</taxon>
    </lineage>
</organism>
<dbReference type="OrthoDB" id="4408092at2"/>
<evidence type="ECO:0000313" key="7">
    <source>
        <dbReference type="EMBL" id="STC68848.1"/>
    </source>
</evidence>
<dbReference type="GO" id="GO:0004674">
    <property type="term" value="F:protein serine/threonine kinase activity"/>
    <property type="evidence" value="ECO:0007669"/>
    <property type="project" value="UniProtKB-KW"/>
</dbReference>
<dbReference type="Proteomes" id="UP000254467">
    <property type="component" value="Unassembled WGS sequence"/>
</dbReference>
<dbReference type="InterPro" id="IPR017441">
    <property type="entry name" value="Protein_kinase_ATP_BS"/>
</dbReference>
<feature type="domain" description="Protein kinase" evidence="6">
    <location>
        <begin position="23"/>
        <end position="284"/>
    </location>
</feature>
<dbReference type="Gene3D" id="1.10.510.10">
    <property type="entry name" value="Transferase(Phosphotransferase) domain 1"/>
    <property type="match status" value="1"/>
</dbReference>
<keyword evidence="1 7" id="KW-0808">Transferase</keyword>
<feature type="binding site" evidence="5">
    <location>
        <position position="52"/>
    </location>
    <ligand>
        <name>ATP</name>
        <dbReference type="ChEBI" id="CHEBI:30616"/>
    </ligand>
</feature>
<dbReference type="RefSeq" id="WP_081617993.1">
    <property type="nucleotide sequence ID" value="NZ_LDYD01000005.1"/>
</dbReference>
<keyword evidence="2 5" id="KW-0547">Nucleotide-binding</keyword>
<keyword evidence="7" id="KW-0723">Serine/threonine-protein kinase</keyword>
<dbReference type="Gene3D" id="3.30.200.20">
    <property type="entry name" value="Phosphorylase Kinase, domain 1"/>
    <property type="match status" value="1"/>
</dbReference>
<evidence type="ECO:0000259" key="6">
    <source>
        <dbReference type="PROSITE" id="PS50011"/>
    </source>
</evidence>
<evidence type="ECO:0000256" key="5">
    <source>
        <dbReference type="PROSITE-ProRule" id="PRU10141"/>
    </source>
</evidence>
<name>A0A376CME5_9CORY</name>
<dbReference type="PANTHER" id="PTHR43289">
    <property type="entry name" value="MITOGEN-ACTIVATED PROTEIN KINASE KINASE KINASE 20-RELATED"/>
    <property type="match status" value="1"/>
</dbReference>
<dbReference type="EMBL" id="UFXQ01000001">
    <property type="protein sequence ID" value="STC68848.1"/>
    <property type="molecule type" value="Genomic_DNA"/>
</dbReference>
<sequence>MSNHPLSAEQRARFIADARAKHYEVAGQLGKGGMGTVFAARDMHLDREVALKAIQPQLISQPKAQKRFTDEMRTMAKLNHPGIVTIYAGGITASGVPYFAMELVKGQSLADYLRQRGQPLSLRETVHILRPIASALDYLHSPSDRHGTIVHRDIKPGNILLSPEGAKLTDFGIALESEVTRCTAEGLVIGTDAYMAPELFGGGASLHQPAPGPTPSSDRYALALVAFEMCTGVSLRDRFQAAAWRGPRKFKLQGAPARAVFERALHDDPSRRFTSSTEFLDALLAPQVSGKRSSTSKKVLATLGVIVLGVGVGAALPALVSDEEGGSGWREATCESARPDEGQLAKIVCRNGAEAFTVADYGTQESRDEKIPAEGAQRFSSAGCSMRSAEVPGTQVPTFTVLPDDETGRFAVSLSSDLAESIRLSMPVCQLSYRLDRQNNPATIHQLVSQI</sequence>
<gene>
    <name evidence="7" type="primary">pknJ</name>
    <name evidence="7" type="ORF">NCTC11862_00624</name>
</gene>
<keyword evidence="8" id="KW-1185">Reference proteome</keyword>
<dbReference type="InterPro" id="IPR011009">
    <property type="entry name" value="Kinase-like_dom_sf"/>
</dbReference>
<reference evidence="7 8" key="1">
    <citation type="submission" date="2018-06" db="EMBL/GenBank/DDBJ databases">
        <authorList>
            <consortium name="Pathogen Informatics"/>
            <person name="Doyle S."/>
        </authorList>
    </citation>
    <scope>NUCLEOTIDE SEQUENCE [LARGE SCALE GENOMIC DNA]</scope>
    <source>
        <strain evidence="7 8">NCTC11862</strain>
    </source>
</reference>
<accession>A0A376CME5</accession>